<evidence type="ECO:0000259" key="21">
    <source>
        <dbReference type="PROSITE" id="PS50158"/>
    </source>
</evidence>
<evidence type="ECO:0000256" key="3">
    <source>
        <dbReference type="ARBA" id="ARBA00022491"/>
    </source>
</evidence>
<reference evidence="23" key="2">
    <citation type="submission" date="2015-08" db="UniProtKB">
        <authorList>
            <consortium name="WormBaseParasite"/>
        </authorList>
    </citation>
    <scope>IDENTIFICATION</scope>
</reference>
<evidence type="ECO:0000256" key="6">
    <source>
        <dbReference type="ARBA" id="ARBA00022723"/>
    </source>
</evidence>
<feature type="compositionally biased region" description="Basic and acidic residues" evidence="20">
    <location>
        <begin position="97"/>
        <end position="109"/>
    </location>
</feature>
<evidence type="ECO:0000256" key="10">
    <source>
        <dbReference type="ARBA" id="ARBA00022884"/>
    </source>
</evidence>
<dbReference type="Gene3D" id="4.10.60.10">
    <property type="entry name" value="Zinc finger, CCHC-type"/>
    <property type="match status" value="1"/>
</dbReference>
<dbReference type="AlphaFoldDB" id="A0A0K0EUA4"/>
<dbReference type="WBParaSite" id="SVE_0009700.1">
    <property type="protein sequence ID" value="SVE_0009700.1"/>
    <property type="gene ID" value="SVE_0009700"/>
</dbReference>
<evidence type="ECO:0000256" key="1">
    <source>
        <dbReference type="ARBA" id="ARBA00004123"/>
    </source>
</evidence>
<evidence type="ECO:0000256" key="7">
    <source>
        <dbReference type="ARBA" id="ARBA00022728"/>
    </source>
</evidence>
<dbReference type="PANTHER" id="PTHR11208">
    <property type="entry name" value="RNA-BINDING PROTEIN RELATED"/>
    <property type="match status" value="1"/>
</dbReference>
<dbReference type="InterPro" id="IPR036612">
    <property type="entry name" value="KH_dom_type_1_sf"/>
</dbReference>
<dbReference type="InterPro" id="IPR047086">
    <property type="entry name" value="SF1-HH_sf"/>
</dbReference>
<protein>
    <recommendedName>
        <fullName evidence="19">Branchpoint-bridging protein</fullName>
    </recommendedName>
</protein>
<keyword evidence="6 19" id="KW-0479">Metal-binding</keyword>
<dbReference type="SUPFAM" id="SSF54791">
    <property type="entry name" value="Eukaryotic type KH-domain (KH-domain type I)"/>
    <property type="match status" value="1"/>
</dbReference>
<keyword evidence="7 19" id="KW-0747">Spliceosome</keyword>
<dbReference type="PROSITE" id="PS50084">
    <property type="entry name" value="KH_TYPE_1"/>
    <property type="match status" value="1"/>
</dbReference>
<dbReference type="GO" id="GO:0019899">
    <property type="term" value="F:enzyme binding"/>
    <property type="evidence" value="ECO:0007669"/>
    <property type="project" value="UniProtKB-ARBA"/>
</dbReference>
<dbReference type="InterPro" id="IPR045071">
    <property type="entry name" value="BBP-like"/>
</dbReference>
<evidence type="ECO:0000313" key="22">
    <source>
        <dbReference type="Proteomes" id="UP000035680"/>
    </source>
</evidence>
<dbReference type="FunFam" id="3.30.1370.10:FF:000016">
    <property type="entry name" value="Putative splicing factor 1"/>
    <property type="match status" value="1"/>
</dbReference>
<dbReference type="Pfam" id="PF16275">
    <property type="entry name" value="SF1-HH"/>
    <property type="match status" value="1"/>
</dbReference>
<dbReference type="GO" id="GO:0005654">
    <property type="term" value="C:nucleoplasm"/>
    <property type="evidence" value="ECO:0007669"/>
    <property type="project" value="UniProtKB-ARBA"/>
</dbReference>
<evidence type="ECO:0000256" key="9">
    <source>
        <dbReference type="ARBA" id="ARBA00022833"/>
    </source>
</evidence>
<evidence type="ECO:0000256" key="15">
    <source>
        <dbReference type="ARBA" id="ARBA00023242"/>
    </source>
</evidence>
<name>A0A0K0EUA4_STRVS</name>
<comment type="similarity">
    <text evidence="2 19">Belongs to the BBP/SF1 family.</text>
</comment>
<keyword evidence="15 19" id="KW-0539">Nucleus</keyword>
<keyword evidence="14 19" id="KW-0508">mRNA splicing</keyword>
<evidence type="ECO:0000256" key="13">
    <source>
        <dbReference type="ARBA" id="ARBA00023163"/>
    </source>
</evidence>
<dbReference type="PROSITE" id="PS50158">
    <property type="entry name" value="ZF_CCHC"/>
    <property type="match status" value="1"/>
</dbReference>
<evidence type="ECO:0000256" key="12">
    <source>
        <dbReference type="ARBA" id="ARBA00023015"/>
    </source>
</evidence>
<dbReference type="GO" id="GO:0003729">
    <property type="term" value="F:mRNA binding"/>
    <property type="evidence" value="ECO:0007669"/>
    <property type="project" value="TreeGrafter"/>
</dbReference>
<evidence type="ECO:0000313" key="23">
    <source>
        <dbReference type="WBParaSite" id="SVE_0009700.1"/>
    </source>
</evidence>
<evidence type="ECO:0000256" key="18">
    <source>
        <dbReference type="PROSITE-ProRule" id="PRU00117"/>
    </source>
</evidence>
<feature type="domain" description="CCHC-type" evidence="21">
    <location>
        <begin position="285"/>
        <end position="300"/>
    </location>
</feature>
<keyword evidence="5 19" id="KW-0507">mRNA processing</keyword>
<comment type="function">
    <text evidence="19">Necessary for the splicing of pre-mRNA. Has a role in the recognition of the branch site (5'-UACUAAC-3'), the pyrimidine tract and the 3'-splice site at the 3'-end of introns.</text>
</comment>
<dbReference type="GO" id="GO:0005681">
    <property type="term" value="C:spliceosomal complex"/>
    <property type="evidence" value="ECO:0007669"/>
    <property type="project" value="UniProtKB-KW"/>
</dbReference>
<dbReference type="InterPro" id="IPR036875">
    <property type="entry name" value="Znf_CCHC_sf"/>
</dbReference>
<dbReference type="PANTHER" id="PTHR11208:SF45">
    <property type="entry name" value="SPLICING FACTOR 1"/>
    <property type="match status" value="1"/>
</dbReference>
<evidence type="ECO:0000256" key="11">
    <source>
        <dbReference type="ARBA" id="ARBA00022990"/>
    </source>
</evidence>
<organism evidence="22 23">
    <name type="scientific">Strongyloides venezuelensis</name>
    <name type="common">Threadworm</name>
    <dbReference type="NCBI Taxonomy" id="75913"/>
    <lineage>
        <taxon>Eukaryota</taxon>
        <taxon>Metazoa</taxon>
        <taxon>Ecdysozoa</taxon>
        <taxon>Nematoda</taxon>
        <taxon>Chromadorea</taxon>
        <taxon>Rhabditida</taxon>
        <taxon>Tylenchina</taxon>
        <taxon>Panagrolaimomorpha</taxon>
        <taxon>Strongyloidoidea</taxon>
        <taxon>Strongyloididae</taxon>
        <taxon>Strongyloides</taxon>
    </lineage>
</organism>
<evidence type="ECO:0000256" key="20">
    <source>
        <dbReference type="SAM" id="MobiDB-lite"/>
    </source>
</evidence>
<keyword evidence="3" id="KW-0678">Repressor</keyword>
<dbReference type="InterPro" id="IPR032570">
    <property type="entry name" value="SF1-HH"/>
</dbReference>
<dbReference type="Gene3D" id="3.30.1370.10">
    <property type="entry name" value="K Homology domain, type 1"/>
    <property type="match status" value="1"/>
</dbReference>
<keyword evidence="9 19" id="KW-0862">Zinc</keyword>
<keyword evidence="4" id="KW-0597">Phosphoprotein</keyword>
<feature type="region of interest" description="Disordered" evidence="20">
    <location>
        <begin position="1"/>
        <end position="25"/>
    </location>
</feature>
<dbReference type="GO" id="GO:0048024">
    <property type="term" value="P:regulation of mRNA splicing, via spliceosome"/>
    <property type="evidence" value="ECO:0007669"/>
    <property type="project" value="TreeGrafter"/>
</dbReference>
<reference evidence="22" key="1">
    <citation type="submission" date="2014-07" db="EMBL/GenBank/DDBJ databases">
        <authorList>
            <person name="Martin A.A"/>
            <person name="De Silva N."/>
        </authorList>
    </citation>
    <scope>NUCLEOTIDE SEQUENCE</scope>
</reference>
<dbReference type="SUPFAM" id="SSF57756">
    <property type="entry name" value="Retrovirus zinc finger-like domains"/>
    <property type="match status" value="1"/>
</dbReference>
<keyword evidence="10 18" id="KW-0694">RNA-binding</keyword>
<keyword evidence="22" id="KW-1185">Reference proteome</keyword>
<dbReference type="Gene3D" id="6.10.140.1790">
    <property type="match status" value="1"/>
</dbReference>
<dbReference type="InterPro" id="IPR004087">
    <property type="entry name" value="KH_dom"/>
</dbReference>
<dbReference type="InterPro" id="IPR055256">
    <property type="entry name" value="KH_1_KHDC4/BBP-like"/>
</dbReference>
<dbReference type="GO" id="GO:0045131">
    <property type="term" value="F:pre-mRNA branch point binding"/>
    <property type="evidence" value="ECO:0007669"/>
    <property type="project" value="UniProtKB-UniRule"/>
</dbReference>
<accession>A0A0K0EUA4</accession>
<dbReference type="CDD" id="cd22382">
    <property type="entry name" value="KH-I_SF1"/>
    <property type="match status" value="1"/>
</dbReference>
<keyword evidence="13" id="KW-0804">Transcription</keyword>
<comment type="subcellular location">
    <subcellularLocation>
        <location evidence="1 19">Nucleus</location>
    </subcellularLocation>
</comment>
<feature type="region of interest" description="Disordered" evidence="20">
    <location>
        <begin position="97"/>
        <end position="127"/>
    </location>
</feature>
<keyword evidence="12" id="KW-0805">Transcription regulation</keyword>
<keyword evidence="11" id="KW-0007">Acetylation</keyword>
<dbReference type="STRING" id="75913.A0A0K0EUA4"/>
<evidence type="ECO:0000256" key="16">
    <source>
        <dbReference type="ARBA" id="ARBA00055181"/>
    </source>
</evidence>
<dbReference type="InterPro" id="IPR001878">
    <property type="entry name" value="Znf_CCHC"/>
</dbReference>
<feature type="compositionally biased region" description="Polar residues" evidence="20">
    <location>
        <begin position="1"/>
        <end position="11"/>
    </location>
</feature>
<evidence type="ECO:0000256" key="8">
    <source>
        <dbReference type="ARBA" id="ARBA00022771"/>
    </source>
</evidence>
<evidence type="ECO:0000256" key="5">
    <source>
        <dbReference type="ARBA" id="ARBA00022664"/>
    </source>
</evidence>
<evidence type="ECO:0000256" key="17">
    <source>
        <dbReference type="PROSITE-ProRule" id="PRU00047"/>
    </source>
</evidence>
<evidence type="ECO:0000256" key="19">
    <source>
        <dbReference type="RuleBase" id="RU367126"/>
    </source>
</evidence>
<dbReference type="GO" id="GO:0008270">
    <property type="term" value="F:zinc ion binding"/>
    <property type="evidence" value="ECO:0007669"/>
    <property type="project" value="UniProtKB-UniRule"/>
</dbReference>
<dbReference type="Proteomes" id="UP000035680">
    <property type="component" value="Unassembled WGS sequence"/>
</dbReference>
<comment type="function">
    <text evidence="16">Necessary for the ATP-dependent first step of spliceosome assembly. Binds to the intron branch point sequence (BPS) 5'-UACUAAC-3' of the pre-mRNA. May act as transcription repressor.</text>
</comment>
<dbReference type="SMART" id="SM00322">
    <property type="entry name" value="KH"/>
    <property type="match status" value="1"/>
</dbReference>
<evidence type="ECO:0000256" key="4">
    <source>
        <dbReference type="ARBA" id="ARBA00022553"/>
    </source>
</evidence>
<dbReference type="GO" id="GO:0000398">
    <property type="term" value="P:mRNA splicing, via spliceosome"/>
    <property type="evidence" value="ECO:0007669"/>
    <property type="project" value="UniProtKB-UniRule"/>
</dbReference>
<evidence type="ECO:0000256" key="14">
    <source>
        <dbReference type="ARBA" id="ARBA00023187"/>
    </source>
</evidence>
<keyword evidence="8 17" id="KW-0863">Zinc-finger</keyword>
<sequence length="592" mass="65551">MMHSITDSKVITKSGERRRKSRWSANKHFLPNLPTVLPPDLTKEQIKAYLLKLEIEDITKSLRSGDYLLVRADNRSPSPEPVYDAQGKRTNTRELRKRQELEHQRHDKIQQLLKLDPSYKPPTDYRSPQVRLNEKVYIPQDDHPEINFVGLLIGPRGNTLKALEAETGAKIIIRGKGSVKEGKLSRRDGPMPGENEPLHAFITGSDSEVIKKAVNKIKTIVDEALLMPDGSNELRKTQLKELALLNGTLRSEEMLVKTFCGNCGGEGHKTYECMLAQNVTAAVVCTACGANGHIARDCKNPLPGGVVVDEEYQALMNQLNEANVDPSTYVMYAQQGLVTPAAPATASPGQFPPAGGSLTTNYPGYTPNQNQQIAPGFGFVQNNPQNATATSYPQPPIDMSMFYAPPPPPPPSSGSVMMGYGDSTGGLDSIESMKQAALAYAARQTAANDDEVLGISLNVYSLGMFVVLYGSNEVNKTYENDLDEETISPKYHNTFNFFQDIGLKIIETKQYSARFSFIYRSAEHKSFISVLENYLKSHNVDNVMSILLPIITLKYKSESFKILETLSKPVEINGRSSNCFLQYLVSMEVFAN</sequence>
<dbReference type="Pfam" id="PF00098">
    <property type="entry name" value="zf-CCHC"/>
    <property type="match status" value="1"/>
</dbReference>
<evidence type="ECO:0000256" key="2">
    <source>
        <dbReference type="ARBA" id="ARBA00010382"/>
    </source>
</evidence>
<dbReference type="SMART" id="SM00343">
    <property type="entry name" value="ZnF_C2HC"/>
    <property type="match status" value="2"/>
</dbReference>
<dbReference type="Pfam" id="PF22675">
    <property type="entry name" value="KH-I_KHDC4-BBP"/>
    <property type="match status" value="1"/>
</dbReference>
<proteinExistence type="inferred from homology"/>